<proteinExistence type="inferred from homology"/>
<keyword evidence="3" id="KW-0456">Lyase</keyword>
<evidence type="ECO:0000256" key="1">
    <source>
        <dbReference type="ARBA" id="ARBA00006217"/>
    </source>
</evidence>
<dbReference type="RefSeq" id="WP_419193467.1">
    <property type="nucleotide sequence ID" value="NZ_CP036279.1"/>
</dbReference>
<dbReference type="CDD" id="cd03378">
    <property type="entry name" value="beta_CA_cladeC"/>
    <property type="match status" value="1"/>
</dbReference>
<dbReference type="Proteomes" id="UP000317093">
    <property type="component" value="Chromosome"/>
</dbReference>
<keyword evidence="2" id="KW-0862">Zinc</keyword>
<gene>
    <name evidence="3" type="primary">mtcA2</name>
    <name evidence="3" type="ORF">Pan216_20540</name>
</gene>
<dbReference type="EC" id="4.2.1.1" evidence="3"/>
<dbReference type="Gene3D" id="3.40.1050.10">
    <property type="entry name" value="Carbonic anhydrase"/>
    <property type="match status" value="1"/>
</dbReference>
<dbReference type="InterPro" id="IPR036874">
    <property type="entry name" value="Carbonic_anhydrase_sf"/>
</dbReference>
<evidence type="ECO:0000256" key="2">
    <source>
        <dbReference type="PIRSR" id="PIRSR601765-1"/>
    </source>
</evidence>
<feature type="binding site" evidence="2">
    <location>
        <position position="114"/>
    </location>
    <ligand>
        <name>Zn(2+)</name>
        <dbReference type="ChEBI" id="CHEBI:29105"/>
    </ligand>
</feature>
<dbReference type="KEGG" id="knv:Pan216_20540"/>
<accession>A0A518B2I8</accession>
<feature type="binding site" evidence="2">
    <location>
        <position position="165"/>
    </location>
    <ligand>
        <name>Zn(2+)</name>
        <dbReference type="ChEBI" id="CHEBI:29105"/>
    </ligand>
</feature>
<sequence>MDRYDRASLFQSSSLVMVAVAALSLQSAGCALQTSQAMGGEKEAESAQDLKPLVTRVLTREEQEKLTPKEVLQSLKNGNQRFVNGTLTVRDHSSQIRKASLGQFPKAVILSCLDSRIPVEDVFDRGIGDIFVARVAGNFENTDILGSMEFGCKVAGAKLIVVLGHEQCGAIKAAIDDVELGNITAMLKNIRPAVKRVEKIDGDKSSKNDELVRKVTLENVRMTMENIRAKSDILRQMEQDDAINIVGAYYNMDTGVVTFFDH</sequence>
<dbReference type="NCBIfam" id="NF011765">
    <property type="entry name" value="PRK15219.1"/>
    <property type="match status" value="1"/>
</dbReference>
<feature type="binding site" evidence="2">
    <location>
        <position position="168"/>
    </location>
    <ligand>
        <name>Zn(2+)</name>
        <dbReference type="ChEBI" id="CHEBI:29105"/>
    </ligand>
</feature>
<organism evidence="3 4">
    <name type="scientific">Kolteria novifilia</name>
    <dbReference type="NCBI Taxonomy" id="2527975"/>
    <lineage>
        <taxon>Bacteria</taxon>
        <taxon>Pseudomonadati</taxon>
        <taxon>Planctomycetota</taxon>
        <taxon>Planctomycetia</taxon>
        <taxon>Kolteriales</taxon>
        <taxon>Kolteriaceae</taxon>
        <taxon>Kolteria</taxon>
    </lineage>
</organism>
<keyword evidence="2" id="KW-0479">Metal-binding</keyword>
<comment type="cofactor">
    <cofactor evidence="2">
        <name>Zn(2+)</name>
        <dbReference type="ChEBI" id="CHEBI:29105"/>
    </cofactor>
    <text evidence="2">Binds 1 zinc ion per subunit.</text>
</comment>
<dbReference type="GO" id="GO:0004089">
    <property type="term" value="F:carbonate dehydratase activity"/>
    <property type="evidence" value="ECO:0007669"/>
    <property type="project" value="UniProtKB-EC"/>
</dbReference>
<dbReference type="InterPro" id="IPR001765">
    <property type="entry name" value="Carbonic_anhydrase"/>
</dbReference>
<keyword evidence="4" id="KW-1185">Reference proteome</keyword>
<comment type="similarity">
    <text evidence="1">Belongs to the beta-class carbonic anhydrase family.</text>
</comment>
<dbReference type="SMART" id="SM00947">
    <property type="entry name" value="Pro_CA"/>
    <property type="match status" value="1"/>
</dbReference>
<dbReference type="PANTHER" id="PTHR11002">
    <property type="entry name" value="CARBONIC ANHYDRASE"/>
    <property type="match status" value="1"/>
</dbReference>
<dbReference type="EMBL" id="CP036279">
    <property type="protein sequence ID" value="QDU61200.1"/>
    <property type="molecule type" value="Genomic_DNA"/>
</dbReference>
<evidence type="ECO:0000313" key="4">
    <source>
        <dbReference type="Proteomes" id="UP000317093"/>
    </source>
</evidence>
<evidence type="ECO:0000313" key="3">
    <source>
        <dbReference type="EMBL" id="QDU61200.1"/>
    </source>
</evidence>
<dbReference type="AlphaFoldDB" id="A0A518B2I8"/>
<name>A0A518B2I8_9BACT</name>
<dbReference type="Pfam" id="PF00484">
    <property type="entry name" value="Pro_CA"/>
    <property type="match status" value="1"/>
</dbReference>
<dbReference type="GO" id="GO:0008270">
    <property type="term" value="F:zinc ion binding"/>
    <property type="evidence" value="ECO:0007669"/>
    <property type="project" value="InterPro"/>
</dbReference>
<reference evidence="3 4" key="1">
    <citation type="submission" date="2019-02" db="EMBL/GenBank/DDBJ databases">
        <title>Deep-cultivation of Planctomycetes and their phenomic and genomic characterization uncovers novel biology.</title>
        <authorList>
            <person name="Wiegand S."/>
            <person name="Jogler M."/>
            <person name="Boedeker C."/>
            <person name="Pinto D."/>
            <person name="Vollmers J."/>
            <person name="Rivas-Marin E."/>
            <person name="Kohn T."/>
            <person name="Peeters S.H."/>
            <person name="Heuer A."/>
            <person name="Rast P."/>
            <person name="Oberbeckmann S."/>
            <person name="Bunk B."/>
            <person name="Jeske O."/>
            <person name="Meyerdierks A."/>
            <person name="Storesund J.E."/>
            <person name="Kallscheuer N."/>
            <person name="Luecker S."/>
            <person name="Lage O.M."/>
            <person name="Pohl T."/>
            <person name="Merkel B.J."/>
            <person name="Hornburger P."/>
            <person name="Mueller R.-W."/>
            <person name="Bruemmer F."/>
            <person name="Labrenz M."/>
            <person name="Spormann A.M."/>
            <person name="Op den Camp H."/>
            <person name="Overmann J."/>
            <person name="Amann R."/>
            <person name="Jetten M.S.M."/>
            <person name="Mascher T."/>
            <person name="Medema M.H."/>
            <person name="Devos D.P."/>
            <person name="Kaster A.-K."/>
            <person name="Ovreas L."/>
            <person name="Rohde M."/>
            <person name="Galperin M.Y."/>
            <person name="Jogler C."/>
        </authorList>
    </citation>
    <scope>NUCLEOTIDE SEQUENCE [LARGE SCALE GENOMIC DNA]</scope>
    <source>
        <strain evidence="3 4">Pan216</strain>
    </source>
</reference>
<dbReference type="PANTHER" id="PTHR11002:SF79">
    <property type="entry name" value="CARBONIC ANHYDRASE 2"/>
    <property type="match status" value="1"/>
</dbReference>
<feature type="binding site" evidence="2">
    <location>
        <position position="112"/>
    </location>
    <ligand>
        <name>Zn(2+)</name>
        <dbReference type="ChEBI" id="CHEBI:29105"/>
    </ligand>
</feature>
<dbReference type="SUPFAM" id="SSF53056">
    <property type="entry name" value="beta-carbonic anhydrase, cab"/>
    <property type="match status" value="1"/>
</dbReference>
<protein>
    <submittedName>
        <fullName evidence="3">Carbonic anhydrase 2</fullName>
        <ecNumber evidence="3">4.2.1.1</ecNumber>
    </submittedName>
</protein>